<evidence type="ECO:0000313" key="2">
    <source>
        <dbReference type="Proteomes" id="UP000075320"/>
    </source>
</evidence>
<proteinExistence type="predicted"/>
<accession>A0A150WRJ2</accession>
<organism evidence="1 2">
    <name type="scientific">Bdellovibrio bacteriovorus</name>
    <dbReference type="NCBI Taxonomy" id="959"/>
    <lineage>
        <taxon>Bacteria</taxon>
        <taxon>Pseudomonadati</taxon>
        <taxon>Bdellovibrionota</taxon>
        <taxon>Bdellovibrionia</taxon>
        <taxon>Bdellovibrionales</taxon>
        <taxon>Pseudobdellovibrionaceae</taxon>
        <taxon>Bdellovibrio</taxon>
    </lineage>
</organism>
<evidence type="ECO:0000313" key="1">
    <source>
        <dbReference type="EMBL" id="KYG67133.1"/>
    </source>
</evidence>
<gene>
    <name evidence="1" type="ORF">AZI86_08975</name>
</gene>
<sequence>MKIVLFLSALFLGGQCVFAYPRFQGHESFGGGGVSFEFSFLFRSQLALLPQDDRVSWLDHESEFYQVRSLSQELVKFCESRETGRMIFVVAKETWLPLTKEEKIEVVDEVQEMILAKPRGTHPDCQN</sequence>
<comment type="caution">
    <text evidence="1">The sequence shown here is derived from an EMBL/GenBank/DDBJ whole genome shotgun (WGS) entry which is preliminary data.</text>
</comment>
<dbReference type="AlphaFoldDB" id="A0A150WRJ2"/>
<dbReference type="EMBL" id="LUKE01000001">
    <property type="protein sequence ID" value="KYG67133.1"/>
    <property type="molecule type" value="Genomic_DNA"/>
</dbReference>
<protein>
    <submittedName>
        <fullName evidence="1">Uncharacterized protein</fullName>
    </submittedName>
</protein>
<reference evidence="1 2" key="1">
    <citation type="submission" date="2016-03" db="EMBL/GenBank/DDBJ databases">
        <authorList>
            <person name="Ploux O."/>
        </authorList>
    </citation>
    <scope>NUCLEOTIDE SEQUENCE [LARGE SCALE GENOMIC DNA]</scope>
    <source>
        <strain evidence="1 2">R0</strain>
    </source>
</reference>
<dbReference type="Proteomes" id="UP000075320">
    <property type="component" value="Unassembled WGS sequence"/>
</dbReference>
<dbReference type="RefSeq" id="WP_061834709.1">
    <property type="nucleotide sequence ID" value="NZ_LUKE01000001.1"/>
</dbReference>
<name>A0A150WRJ2_BDEBC</name>
<keyword evidence="2" id="KW-1185">Reference proteome</keyword>